<proteinExistence type="predicted"/>
<keyword evidence="2" id="KW-1185">Reference proteome</keyword>
<dbReference type="AlphaFoldDB" id="N1PCH0"/>
<reference evidence="2" key="1">
    <citation type="journal article" date="2012" name="PLoS Genet.">
        <title>The genomes of the fungal plant pathogens Cladosporium fulvum and Dothistroma septosporum reveal adaptation to different hosts and lifestyles but also signatures of common ancestry.</title>
        <authorList>
            <person name="de Wit P.J.G.M."/>
            <person name="van der Burgt A."/>
            <person name="Oekmen B."/>
            <person name="Stergiopoulos I."/>
            <person name="Abd-Elsalam K.A."/>
            <person name="Aerts A.L."/>
            <person name="Bahkali A.H."/>
            <person name="Beenen H.G."/>
            <person name="Chettri P."/>
            <person name="Cox M.P."/>
            <person name="Datema E."/>
            <person name="de Vries R.P."/>
            <person name="Dhillon B."/>
            <person name="Ganley A.R."/>
            <person name="Griffiths S.A."/>
            <person name="Guo Y."/>
            <person name="Hamelin R.C."/>
            <person name="Henrissat B."/>
            <person name="Kabir M.S."/>
            <person name="Jashni M.K."/>
            <person name="Kema G."/>
            <person name="Klaubauf S."/>
            <person name="Lapidus A."/>
            <person name="Levasseur A."/>
            <person name="Lindquist E."/>
            <person name="Mehrabi R."/>
            <person name="Ohm R.A."/>
            <person name="Owen T.J."/>
            <person name="Salamov A."/>
            <person name="Schwelm A."/>
            <person name="Schijlen E."/>
            <person name="Sun H."/>
            <person name="van den Burg H.A."/>
            <person name="van Ham R.C.H.J."/>
            <person name="Zhang S."/>
            <person name="Goodwin S.B."/>
            <person name="Grigoriev I.V."/>
            <person name="Collemare J."/>
            <person name="Bradshaw R.E."/>
        </authorList>
    </citation>
    <scope>NUCLEOTIDE SEQUENCE [LARGE SCALE GENOMIC DNA]</scope>
    <source>
        <strain evidence="2">NZE10 / CBS 128990</strain>
    </source>
</reference>
<reference evidence="1 2" key="2">
    <citation type="journal article" date="2012" name="PLoS Pathog.">
        <title>Diverse lifestyles and strategies of plant pathogenesis encoded in the genomes of eighteen Dothideomycetes fungi.</title>
        <authorList>
            <person name="Ohm R.A."/>
            <person name="Feau N."/>
            <person name="Henrissat B."/>
            <person name="Schoch C.L."/>
            <person name="Horwitz B.A."/>
            <person name="Barry K.W."/>
            <person name="Condon B.J."/>
            <person name="Copeland A.C."/>
            <person name="Dhillon B."/>
            <person name="Glaser F."/>
            <person name="Hesse C.N."/>
            <person name="Kosti I."/>
            <person name="LaButti K."/>
            <person name="Lindquist E.A."/>
            <person name="Lucas S."/>
            <person name="Salamov A.A."/>
            <person name="Bradshaw R.E."/>
            <person name="Ciuffetti L."/>
            <person name="Hamelin R.C."/>
            <person name="Kema G.H.J."/>
            <person name="Lawrence C."/>
            <person name="Scott J.A."/>
            <person name="Spatafora J.W."/>
            <person name="Turgeon B.G."/>
            <person name="de Wit P.J.G.M."/>
            <person name="Zhong S."/>
            <person name="Goodwin S.B."/>
            <person name="Grigoriev I.V."/>
        </authorList>
    </citation>
    <scope>NUCLEOTIDE SEQUENCE [LARGE SCALE GENOMIC DNA]</scope>
    <source>
        <strain evidence="2">NZE10 / CBS 128990</strain>
    </source>
</reference>
<dbReference type="OrthoDB" id="10497525at2759"/>
<organism evidence="1 2">
    <name type="scientific">Dothistroma septosporum (strain NZE10 / CBS 128990)</name>
    <name type="common">Red band needle blight fungus</name>
    <name type="synonym">Mycosphaerella pini</name>
    <dbReference type="NCBI Taxonomy" id="675120"/>
    <lineage>
        <taxon>Eukaryota</taxon>
        <taxon>Fungi</taxon>
        <taxon>Dikarya</taxon>
        <taxon>Ascomycota</taxon>
        <taxon>Pezizomycotina</taxon>
        <taxon>Dothideomycetes</taxon>
        <taxon>Dothideomycetidae</taxon>
        <taxon>Mycosphaerellales</taxon>
        <taxon>Mycosphaerellaceae</taxon>
        <taxon>Dothistroma</taxon>
    </lineage>
</organism>
<evidence type="ECO:0000313" key="2">
    <source>
        <dbReference type="Proteomes" id="UP000016933"/>
    </source>
</evidence>
<gene>
    <name evidence="1" type="ORF">DOTSEDRAFT_56299</name>
</gene>
<sequence>MSSVERPGQDEGHSPNVWISLSCASSEASKACKLLANTARLEASRAIRDLTAGNILPYDAGFAAGSFKGFLEVLKEAALAHIADMKLAAVGSVILLEIMHKMNIEEMADNSAKMATLLSTLTDGASTSARRLLAQQREADGRVRDLLESLKRVEEWRKERGETPLQDVAVRDMADMTISEVCDAREEAINCMEKINEEHGNEFVAYSKPD</sequence>
<dbReference type="OMA" id="EAINCME"/>
<dbReference type="EMBL" id="KB446544">
    <property type="protein sequence ID" value="EME39967.1"/>
    <property type="molecule type" value="Genomic_DNA"/>
</dbReference>
<dbReference type="Proteomes" id="UP000016933">
    <property type="component" value="Unassembled WGS sequence"/>
</dbReference>
<evidence type="ECO:0000313" key="1">
    <source>
        <dbReference type="EMBL" id="EME39967.1"/>
    </source>
</evidence>
<dbReference type="PROSITE" id="PS51257">
    <property type="entry name" value="PROKAR_LIPOPROTEIN"/>
    <property type="match status" value="1"/>
</dbReference>
<protein>
    <submittedName>
        <fullName evidence="1">Uncharacterized protein</fullName>
    </submittedName>
</protein>
<dbReference type="HOGENOM" id="CLU_1310086_0_0_1"/>
<accession>N1PCH0</accession>
<name>N1PCH0_DOTSN</name>